<dbReference type="RefSeq" id="WP_204476645.1">
    <property type="nucleotide sequence ID" value="NZ_JACJJW010000040.1"/>
</dbReference>
<proteinExistence type="predicted"/>
<organism evidence="1 2">
    <name type="scientific">Bacteroides mediterraneensis</name>
    <dbReference type="NCBI Taxonomy" id="1841856"/>
    <lineage>
        <taxon>Bacteria</taxon>
        <taxon>Pseudomonadati</taxon>
        <taxon>Bacteroidota</taxon>
        <taxon>Bacteroidia</taxon>
        <taxon>Bacteroidales</taxon>
        <taxon>Bacteroidaceae</taxon>
        <taxon>Bacteroides</taxon>
    </lineage>
</organism>
<reference evidence="1 2" key="1">
    <citation type="journal article" date="2021" name="Sci. Rep.">
        <title>The distribution of antibiotic resistance genes in chicken gut microbiota commensals.</title>
        <authorList>
            <person name="Juricova H."/>
            <person name="Matiasovicova J."/>
            <person name="Kubasova T."/>
            <person name="Cejkova D."/>
            <person name="Rychlik I."/>
        </authorList>
    </citation>
    <scope>NUCLEOTIDE SEQUENCE [LARGE SCALE GENOMIC DNA]</scope>
    <source>
        <strain evidence="1 2">An801</strain>
    </source>
</reference>
<gene>
    <name evidence="1" type="ORF">H6A31_12355</name>
</gene>
<sequence>MKLPKYASQPSVSNWGKYEVALYSEKDNDYIPIKGELYLVEEQAKDRAKELNRMVEEDSEQND</sequence>
<accession>A0ABS2EYR9</accession>
<dbReference type="Proteomes" id="UP000703295">
    <property type="component" value="Unassembled WGS sequence"/>
</dbReference>
<protein>
    <submittedName>
        <fullName evidence="1">Uncharacterized protein</fullName>
    </submittedName>
</protein>
<evidence type="ECO:0000313" key="1">
    <source>
        <dbReference type="EMBL" id="MBM6759458.1"/>
    </source>
</evidence>
<keyword evidence="2" id="KW-1185">Reference proteome</keyword>
<comment type="caution">
    <text evidence="1">The sequence shown here is derived from an EMBL/GenBank/DDBJ whole genome shotgun (WGS) entry which is preliminary data.</text>
</comment>
<name>A0ABS2EYR9_9BACE</name>
<dbReference type="EMBL" id="JACJJW010000040">
    <property type="protein sequence ID" value="MBM6759458.1"/>
    <property type="molecule type" value="Genomic_DNA"/>
</dbReference>
<evidence type="ECO:0000313" key="2">
    <source>
        <dbReference type="Proteomes" id="UP000703295"/>
    </source>
</evidence>